<keyword evidence="1" id="KW-0472">Membrane</keyword>
<evidence type="ECO:0000313" key="2">
    <source>
        <dbReference type="EMBL" id="QHT67329.1"/>
    </source>
</evidence>
<sequence length="116" mass="13266">MKNLPIPILIVSILFILAGSIGFTYHVQEFYQPDVQVSQLLWVLFVRILAIVCGSLLLLRICWARWLAIAWLAYHVYIGALNSTSQMIAHIIFLIIVAVLLFLPVSTVFFQKKNKH</sequence>
<evidence type="ECO:0008006" key="4">
    <source>
        <dbReference type="Google" id="ProtNLM"/>
    </source>
</evidence>
<dbReference type="Proteomes" id="UP000480178">
    <property type="component" value="Chromosome"/>
</dbReference>
<evidence type="ECO:0000256" key="1">
    <source>
        <dbReference type="SAM" id="Phobius"/>
    </source>
</evidence>
<evidence type="ECO:0000313" key="3">
    <source>
        <dbReference type="Proteomes" id="UP000480178"/>
    </source>
</evidence>
<dbReference type="EMBL" id="CP048222">
    <property type="protein sequence ID" value="QHT67329.1"/>
    <property type="molecule type" value="Genomic_DNA"/>
</dbReference>
<dbReference type="RefSeq" id="WP_162443363.1">
    <property type="nucleotide sequence ID" value="NZ_CP048222.1"/>
</dbReference>
<protein>
    <recommendedName>
        <fullName evidence="4">DoxX family protein</fullName>
    </recommendedName>
</protein>
<dbReference type="AlphaFoldDB" id="A0A6C0GHA7"/>
<reference evidence="2 3" key="1">
    <citation type="submission" date="2020-01" db="EMBL/GenBank/DDBJ databases">
        <authorList>
            <person name="Kim M.K."/>
        </authorList>
    </citation>
    <scope>NUCLEOTIDE SEQUENCE [LARGE SCALE GENOMIC DNA]</scope>
    <source>
        <strain evidence="2 3">172606-1</strain>
    </source>
</reference>
<keyword evidence="3" id="KW-1185">Reference proteome</keyword>
<feature type="transmembrane region" description="Helical" evidence="1">
    <location>
        <begin position="66"/>
        <end position="82"/>
    </location>
</feature>
<organism evidence="2 3">
    <name type="scientific">Rhodocytophaga rosea</name>
    <dbReference type="NCBI Taxonomy" id="2704465"/>
    <lineage>
        <taxon>Bacteria</taxon>
        <taxon>Pseudomonadati</taxon>
        <taxon>Bacteroidota</taxon>
        <taxon>Cytophagia</taxon>
        <taxon>Cytophagales</taxon>
        <taxon>Rhodocytophagaceae</taxon>
        <taxon>Rhodocytophaga</taxon>
    </lineage>
</organism>
<accession>A0A6C0GHA7</accession>
<feature type="transmembrane region" description="Helical" evidence="1">
    <location>
        <begin position="88"/>
        <end position="110"/>
    </location>
</feature>
<name>A0A6C0GHA7_9BACT</name>
<feature type="transmembrane region" description="Helical" evidence="1">
    <location>
        <begin position="7"/>
        <end position="27"/>
    </location>
</feature>
<feature type="transmembrane region" description="Helical" evidence="1">
    <location>
        <begin position="39"/>
        <end position="59"/>
    </location>
</feature>
<gene>
    <name evidence="2" type="ORF">GXP67_12135</name>
</gene>
<keyword evidence="1" id="KW-0812">Transmembrane</keyword>
<proteinExistence type="predicted"/>
<dbReference type="KEGG" id="rhoz:GXP67_12135"/>
<keyword evidence="1" id="KW-1133">Transmembrane helix</keyword>